<evidence type="ECO:0000313" key="10">
    <source>
        <dbReference type="Proteomes" id="UP000504609"/>
    </source>
</evidence>
<keyword evidence="10" id="KW-1185">Reference proteome</keyword>
<comment type="similarity">
    <text evidence="2 8">Belongs to the Casparian strip membrane proteins (CASP) family.</text>
</comment>
<feature type="transmembrane region" description="Helical" evidence="8">
    <location>
        <begin position="139"/>
        <end position="160"/>
    </location>
</feature>
<dbReference type="GeneID" id="111456492"/>
<evidence type="ECO:0000256" key="6">
    <source>
        <dbReference type="ARBA" id="ARBA00022989"/>
    </source>
</evidence>
<dbReference type="PANTHER" id="PTHR33573">
    <property type="entry name" value="CASP-LIKE PROTEIN 4A4"/>
    <property type="match status" value="1"/>
</dbReference>
<evidence type="ECO:0000256" key="3">
    <source>
        <dbReference type="ARBA" id="ARBA00011489"/>
    </source>
</evidence>
<evidence type="ECO:0000256" key="4">
    <source>
        <dbReference type="ARBA" id="ARBA00022475"/>
    </source>
</evidence>
<dbReference type="AlphaFoldDB" id="A0A6J1GRM4"/>
<sequence length="163" mass="17626">MEGSKGSRIASLILRILTFILIFISLIINATNSKTFNKGAENETTFKFKDVYSYRYLISTTVIGAVLSLLQIALNIYNVVTKSHRTLLFDMFSDKLLSYLLLSGASAGLGAGIDLRVGLKELVGNLLNSFFDKGNASAAVLLLAFICAAVVSILSSLALIRKP</sequence>
<dbReference type="GO" id="GO:0005886">
    <property type="term" value="C:plasma membrane"/>
    <property type="evidence" value="ECO:0007669"/>
    <property type="project" value="UniProtKB-SubCell"/>
</dbReference>
<name>A0A6J1GRM4_CUCMO</name>
<keyword evidence="4 8" id="KW-1003">Cell membrane</keyword>
<keyword evidence="6 8" id="KW-1133">Transmembrane helix</keyword>
<dbReference type="KEGG" id="cmos:111456492"/>
<evidence type="ECO:0000256" key="2">
    <source>
        <dbReference type="ARBA" id="ARBA00007651"/>
    </source>
</evidence>
<keyword evidence="7 8" id="KW-0472">Membrane</keyword>
<protein>
    <recommendedName>
        <fullName evidence="8">CASP-like protein</fullName>
    </recommendedName>
</protein>
<dbReference type="Pfam" id="PF04535">
    <property type="entry name" value="CASP_dom"/>
    <property type="match status" value="1"/>
</dbReference>
<dbReference type="Proteomes" id="UP000504609">
    <property type="component" value="Unplaced"/>
</dbReference>
<reference evidence="11" key="1">
    <citation type="submission" date="2025-08" db="UniProtKB">
        <authorList>
            <consortium name="RefSeq"/>
        </authorList>
    </citation>
    <scope>IDENTIFICATION</scope>
    <source>
        <tissue evidence="11">Young leaves</tissue>
    </source>
</reference>
<evidence type="ECO:0000256" key="5">
    <source>
        <dbReference type="ARBA" id="ARBA00022692"/>
    </source>
</evidence>
<feature type="transmembrane region" description="Helical" evidence="8">
    <location>
        <begin position="12"/>
        <end position="32"/>
    </location>
</feature>
<dbReference type="RefSeq" id="XP_022954145.1">
    <property type="nucleotide sequence ID" value="XM_023098377.1"/>
</dbReference>
<proteinExistence type="inferred from homology"/>
<evidence type="ECO:0000256" key="8">
    <source>
        <dbReference type="RuleBase" id="RU361233"/>
    </source>
</evidence>
<comment type="subunit">
    <text evidence="3 8">Homodimer and heterodimers.</text>
</comment>
<evidence type="ECO:0000256" key="1">
    <source>
        <dbReference type="ARBA" id="ARBA00004651"/>
    </source>
</evidence>
<comment type="subcellular location">
    <subcellularLocation>
        <location evidence="1 8">Cell membrane</location>
        <topology evidence="1 8">Multi-pass membrane protein</topology>
    </subcellularLocation>
</comment>
<dbReference type="PANTHER" id="PTHR33573:SF40">
    <property type="entry name" value="CASP-LIKE PROTEIN 4D2"/>
    <property type="match status" value="1"/>
</dbReference>
<gene>
    <name evidence="11" type="primary">LOC111456492</name>
</gene>
<organism evidence="10 11">
    <name type="scientific">Cucurbita moschata</name>
    <name type="common">Winter crookneck squash</name>
    <name type="synonym">Cucurbita pepo var. moschata</name>
    <dbReference type="NCBI Taxonomy" id="3662"/>
    <lineage>
        <taxon>Eukaryota</taxon>
        <taxon>Viridiplantae</taxon>
        <taxon>Streptophyta</taxon>
        <taxon>Embryophyta</taxon>
        <taxon>Tracheophyta</taxon>
        <taxon>Spermatophyta</taxon>
        <taxon>Magnoliopsida</taxon>
        <taxon>eudicotyledons</taxon>
        <taxon>Gunneridae</taxon>
        <taxon>Pentapetalae</taxon>
        <taxon>rosids</taxon>
        <taxon>fabids</taxon>
        <taxon>Cucurbitales</taxon>
        <taxon>Cucurbitaceae</taxon>
        <taxon>Cucurbiteae</taxon>
        <taxon>Cucurbita</taxon>
    </lineage>
</organism>
<keyword evidence="5 8" id="KW-0812">Transmembrane</keyword>
<evidence type="ECO:0000259" key="9">
    <source>
        <dbReference type="Pfam" id="PF04535"/>
    </source>
</evidence>
<feature type="domain" description="Casparian strip membrane protein" evidence="9">
    <location>
        <begin position="6"/>
        <end position="147"/>
    </location>
</feature>
<evidence type="ECO:0000256" key="7">
    <source>
        <dbReference type="ARBA" id="ARBA00023136"/>
    </source>
</evidence>
<accession>A0A6J1GRM4</accession>
<dbReference type="InterPro" id="IPR006702">
    <property type="entry name" value="CASP_dom"/>
</dbReference>
<feature type="transmembrane region" description="Helical" evidence="8">
    <location>
        <begin position="52"/>
        <end position="76"/>
    </location>
</feature>
<feature type="transmembrane region" description="Helical" evidence="8">
    <location>
        <begin position="96"/>
        <end position="119"/>
    </location>
</feature>
<evidence type="ECO:0000313" key="11">
    <source>
        <dbReference type="RefSeq" id="XP_022954145.1"/>
    </source>
</evidence>